<proteinExistence type="predicted"/>
<dbReference type="CDD" id="cd17321">
    <property type="entry name" value="MFS_MMR_MDR_like"/>
    <property type="match status" value="1"/>
</dbReference>
<keyword evidence="11" id="KW-1185">Reference proteome</keyword>
<evidence type="ECO:0000256" key="6">
    <source>
        <dbReference type="ARBA" id="ARBA00023136"/>
    </source>
</evidence>
<protein>
    <submittedName>
        <fullName evidence="10">MFS transporter</fullName>
    </submittedName>
</protein>
<keyword evidence="4 8" id="KW-0812">Transmembrane</keyword>
<name>A0A6L9SEJ3_9ACTN</name>
<dbReference type="SUPFAM" id="SSF103473">
    <property type="entry name" value="MFS general substrate transporter"/>
    <property type="match status" value="1"/>
</dbReference>
<evidence type="ECO:0000256" key="3">
    <source>
        <dbReference type="ARBA" id="ARBA00022475"/>
    </source>
</evidence>
<dbReference type="Gene3D" id="1.20.1720.10">
    <property type="entry name" value="Multidrug resistance protein D"/>
    <property type="match status" value="1"/>
</dbReference>
<dbReference type="Gene3D" id="1.20.1250.20">
    <property type="entry name" value="MFS general substrate transporter like domains"/>
    <property type="match status" value="1"/>
</dbReference>
<accession>A0A6L9SEJ3</accession>
<sequence>MRGLDVDTNTVDGSETRAGRKEWIGLAVLALPTLLLSLDMSVLYLALPHLTADLQPSSSQMLWIMDIYGFMVAGFLITMGTLGDRIGRRRLLLIGATAFSAASVLAAYSSSAEMLIATRTIMGIAGATLMPSTLALISNMFTNPKQRGTAIAVWISCFMGGTAIGPLVGGIMLEWFWWGSVFLLGVPVMVLLLVTGPALLPEFRDGTAGRLDLASVGLSLATILPIIYGVKELAKGDGATTALVSVCIGVAVGVVFVRRQLRLSDPLLDLRLFGNKTFTAALGTMLVGAFFMGGMFLFISQYLQLVNGLSPLGAGAWLVPPSVGMIAGTMLAPSLAQRIGQWRVIGGGMVVTGVGFAILTQVSATGGPLLLVVGMAVATVGLGPGAALVTDIVVGSAPPEKAGSASSMSETSGEFGIATGVAVLGSLGTALYRGQVEVPEGAPAEVADATRDTLAGAVSAADHLPADLVGQLLGPAREAFTDGLNTVAAMGGVAIALFGIIAITFERRQRQASGAQQTSSGDDGVDGDEVTGEKVTGEKVAGGEALRERVLGDRPFDDDPDGEPACAIGT</sequence>
<keyword evidence="2" id="KW-0813">Transport</keyword>
<evidence type="ECO:0000256" key="4">
    <source>
        <dbReference type="ARBA" id="ARBA00022692"/>
    </source>
</evidence>
<feature type="transmembrane region" description="Helical" evidence="8">
    <location>
        <begin position="23"/>
        <end position="47"/>
    </location>
</feature>
<feature type="region of interest" description="Disordered" evidence="7">
    <location>
        <begin position="512"/>
        <end position="570"/>
    </location>
</feature>
<feature type="transmembrane region" description="Helical" evidence="8">
    <location>
        <begin position="149"/>
        <end position="169"/>
    </location>
</feature>
<keyword evidence="6 8" id="KW-0472">Membrane</keyword>
<evidence type="ECO:0000256" key="2">
    <source>
        <dbReference type="ARBA" id="ARBA00022448"/>
    </source>
</evidence>
<keyword evidence="3" id="KW-1003">Cell membrane</keyword>
<dbReference type="GO" id="GO:0022857">
    <property type="term" value="F:transmembrane transporter activity"/>
    <property type="evidence" value="ECO:0007669"/>
    <property type="project" value="InterPro"/>
</dbReference>
<evidence type="ECO:0000256" key="1">
    <source>
        <dbReference type="ARBA" id="ARBA00004651"/>
    </source>
</evidence>
<dbReference type="AlphaFoldDB" id="A0A6L9SEJ3"/>
<feature type="transmembrane region" description="Helical" evidence="8">
    <location>
        <begin position="116"/>
        <end position="137"/>
    </location>
</feature>
<dbReference type="Pfam" id="PF07690">
    <property type="entry name" value="MFS_1"/>
    <property type="match status" value="1"/>
</dbReference>
<gene>
    <name evidence="10" type="ORF">G1H10_22855</name>
</gene>
<feature type="transmembrane region" description="Helical" evidence="8">
    <location>
        <begin position="59"/>
        <end position="79"/>
    </location>
</feature>
<organism evidence="10 11">
    <name type="scientific">Phytoactinopolyspora halotolerans</name>
    <dbReference type="NCBI Taxonomy" id="1981512"/>
    <lineage>
        <taxon>Bacteria</taxon>
        <taxon>Bacillati</taxon>
        <taxon>Actinomycetota</taxon>
        <taxon>Actinomycetes</taxon>
        <taxon>Jiangellales</taxon>
        <taxon>Jiangellaceae</taxon>
        <taxon>Phytoactinopolyspora</taxon>
    </lineage>
</organism>
<keyword evidence="5 8" id="KW-1133">Transmembrane helix</keyword>
<dbReference type="InterPro" id="IPR036259">
    <property type="entry name" value="MFS_trans_sf"/>
</dbReference>
<feature type="compositionally biased region" description="Basic and acidic residues" evidence="7">
    <location>
        <begin position="545"/>
        <end position="557"/>
    </location>
</feature>
<dbReference type="PROSITE" id="PS50850">
    <property type="entry name" value="MFS"/>
    <property type="match status" value="1"/>
</dbReference>
<evidence type="ECO:0000313" key="11">
    <source>
        <dbReference type="Proteomes" id="UP000475214"/>
    </source>
</evidence>
<evidence type="ECO:0000313" key="10">
    <source>
        <dbReference type="EMBL" id="NEE03008.1"/>
    </source>
</evidence>
<reference evidence="10 11" key="1">
    <citation type="submission" date="2020-02" db="EMBL/GenBank/DDBJ databases">
        <authorList>
            <person name="Li X.-J."/>
            <person name="Han X.-M."/>
        </authorList>
    </citation>
    <scope>NUCLEOTIDE SEQUENCE [LARGE SCALE GENOMIC DNA]</scope>
    <source>
        <strain evidence="10 11">CCTCC AB 2017055</strain>
    </source>
</reference>
<feature type="transmembrane region" description="Helical" evidence="8">
    <location>
        <begin position="487"/>
        <end position="505"/>
    </location>
</feature>
<dbReference type="PANTHER" id="PTHR42718:SF47">
    <property type="entry name" value="METHYL VIOLOGEN RESISTANCE PROTEIN SMVA"/>
    <property type="match status" value="1"/>
</dbReference>
<evidence type="ECO:0000256" key="5">
    <source>
        <dbReference type="ARBA" id="ARBA00022989"/>
    </source>
</evidence>
<evidence type="ECO:0000256" key="7">
    <source>
        <dbReference type="SAM" id="MobiDB-lite"/>
    </source>
</evidence>
<dbReference type="InterPro" id="IPR011701">
    <property type="entry name" value="MFS"/>
</dbReference>
<feature type="transmembrane region" description="Helical" evidence="8">
    <location>
        <begin position="240"/>
        <end position="257"/>
    </location>
</feature>
<feature type="transmembrane region" description="Helical" evidence="8">
    <location>
        <begin position="344"/>
        <end position="364"/>
    </location>
</feature>
<dbReference type="InterPro" id="IPR020846">
    <property type="entry name" value="MFS_dom"/>
</dbReference>
<comment type="caution">
    <text evidence="10">The sequence shown here is derived from an EMBL/GenBank/DDBJ whole genome shotgun (WGS) entry which is preliminary data.</text>
</comment>
<feature type="transmembrane region" description="Helical" evidence="8">
    <location>
        <begin position="175"/>
        <end position="199"/>
    </location>
</feature>
<dbReference type="Proteomes" id="UP000475214">
    <property type="component" value="Unassembled WGS sequence"/>
</dbReference>
<comment type="subcellular location">
    <subcellularLocation>
        <location evidence="1">Cell membrane</location>
        <topology evidence="1">Multi-pass membrane protein</topology>
    </subcellularLocation>
</comment>
<feature type="transmembrane region" description="Helical" evidence="8">
    <location>
        <begin position="211"/>
        <end position="228"/>
    </location>
</feature>
<feature type="transmembrane region" description="Helical" evidence="8">
    <location>
        <begin position="312"/>
        <end position="332"/>
    </location>
</feature>
<dbReference type="EMBL" id="JAAGOA010000018">
    <property type="protein sequence ID" value="NEE03008.1"/>
    <property type="molecule type" value="Genomic_DNA"/>
</dbReference>
<evidence type="ECO:0000256" key="8">
    <source>
        <dbReference type="SAM" id="Phobius"/>
    </source>
</evidence>
<feature type="domain" description="Major facilitator superfamily (MFS) profile" evidence="9">
    <location>
        <begin position="25"/>
        <end position="511"/>
    </location>
</feature>
<dbReference type="PANTHER" id="PTHR42718">
    <property type="entry name" value="MAJOR FACILITATOR SUPERFAMILY MULTIDRUG TRANSPORTER MFSC"/>
    <property type="match status" value="1"/>
</dbReference>
<feature type="transmembrane region" description="Helical" evidence="8">
    <location>
        <begin position="278"/>
        <end position="300"/>
    </location>
</feature>
<dbReference type="GO" id="GO:0005886">
    <property type="term" value="C:plasma membrane"/>
    <property type="evidence" value="ECO:0007669"/>
    <property type="project" value="UniProtKB-SubCell"/>
</dbReference>
<feature type="transmembrane region" description="Helical" evidence="8">
    <location>
        <begin position="91"/>
        <end position="110"/>
    </location>
</feature>
<evidence type="ECO:0000259" key="9">
    <source>
        <dbReference type="PROSITE" id="PS50850"/>
    </source>
</evidence>